<dbReference type="STRING" id="121845.A0A3Q0J3V7"/>
<dbReference type="GeneID" id="103514390"/>
<keyword evidence="3" id="KW-1185">Reference proteome</keyword>
<feature type="region of interest" description="Disordered" evidence="1">
    <location>
        <begin position="174"/>
        <end position="195"/>
    </location>
</feature>
<accession>A0A3Q0J3V7</accession>
<feature type="region of interest" description="Disordered" evidence="1">
    <location>
        <begin position="607"/>
        <end position="630"/>
    </location>
</feature>
<organism evidence="3 4">
    <name type="scientific">Diaphorina citri</name>
    <name type="common">Asian citrus psyllid</name>
    <dbReference type="NCBI Taxonomy" id="121845"/>
    <lineage>
        <taxon>Eukaryota</taxon>
        <taxon>Metazoa</taxon>
        <taxon>Ecdysozoa</taxon>
        <taxon>Arthropoda</taxon>
        <taxon>Hexapoda</taxon>
        <taxon>Insecta</taxon>
        <taxon>Pterygota</taxon>
        <taxon>Neoptera</taxon>
        <taxon>Paraneoptera</taxon>
        <taxon>Hemiptera</taxon>
        <taxon>Sternorrhyncha</taxon>
        <taxon>Psylloidea</taxon>
        <taxon>Psyllidae</taxon>
        <taxon>Diaphorininae</taxon>
        <taxon>Diaphorina</taxon>
    </lineage>
</organism>
<feature type="region of interest" description="Disordered" evidence="1">
    <location>
        <begin position="69"/>
        <end position="92"/>
    </location>
</feature>
<feature type="compositionally biased region" description="Polar residues" evidence="1">
    <location>
        <begin position="70"/>
        <end position="79"/>
    </location>
</feature>
<dbReference type="PaxDb" id="121845-A0A3Q0J3V7"/>
<dbReference type="Pfam" id="PF14977">
    <property type="entry name" value="FAM194"/>
    <property type="match status" value="1"/>
</dbReference>
<gene>
    <name evidence="4" type="primary">LOC103514390</name>
</gene>
<feature type="region of interest" description="Disordered" evidence="1">
    <location>
        <begin position="303"/>
        <end position="330"/>
    </location>
</feature>
<feature type="compositionally biased region" description="Basic and acidic residues" evidence="1">
    <location>
        <begin position="17"/>
        <end position="28"/>
    </location>
</feature>
<evidence type="ECO:0000259" key="2">
    <source>
        <dbReference type="Pfam" id="PF14977"/>
    </source>
</evidence>
<dbReference type="KEGG" id="dci:103514390"/>
<feature type="domain" description="FAM194 C-terminal" evidence="2">
    <location>
        <begin position="401"/>
        <end position="503"/>
    </location>
</feature>
<evidence type="ECO:0000313" key="4">
    <source>
        <dbReference type="RefSeq" id="XP_026683174.1"/>
    </source>
</evidence>
<proteinExistence type="predicted"/>
<feature type="compositionally biased region" description="Basic residues" evidence="1">
    <location>
        <begin position="317"/>
        <end position="326"/>
    </location>
</feature>
<feature type="region of interest" description="Disordered" evidence="1">
    <location>
        <begin position="1"/>
        <end position="29"/>
    </location>
</feature>
<evidence type="ECO:0000313" key="3">
    <source>
        <dbReference type="Proteomes" id="UP000079169"/>
    </source>
</evidence>
<feature type="compositionally biased region" description="Polar residues" evidence="1">
    <location>
        <begin position="175"/>
        <end position="184"/>
    </location>
</feature>
<protein>
    <submittedName>
        <fullName evidence="4">Uncharacterized protein LOC103514390</fullName>
    </submittedName>
</protein>
<sequence>MAKEWRENDLLMTIKENNSKTNKEDSKKGVKRLKIRRFGPCTTDPCHSCIKEKKSDPCQFYSRGMRDNSDPNCNKNSKSPLPGTSREQNDCTMPVDMKEERVRKTVDKLLKSFNRSDCCLRCPDQNPRLPCESFRHLLKFVESGGPTVPPVHSCIKEKKSDPCQFYSRGMRDNSDPNCNKSSKSPLPGTSREANDCTMPVDLKEERVRKTVDKLLKSFNRSDCCLRCPDQNPRLPCESFRHLLKFVESGGPTVPPVCRQSGREYEKDIVDEIKRRMRLGLCGNITAPRPALDYVAVPKKKVLRKKTPPKVEKEPKPTKKKPPKPKPKSIVPPRIVFLAPKNFKIDDTPAAAGTVQYRLSDPCFIAKGWTKLPPSRDEMYKTFYTFQAEPCGPLLDSKVWKTKQSFRFYPNGQLMARIERDGTIQVFYPNCDNDLAIHVKPSGPVHYRVVVYFNKDEYLKDRRNQLPNKSLPAAIFDSYGNGVVYDTKGKIRLKYDQAEGKLLDFPPSKACCPSQPVIHPPLHWRWQNFQQVALKRQLLHHQSHGCPNILSTYPSFKKFLPQRKTPTSDDEKAFEDDLDMSKFQTSVSIANGASSVQLKDVASIFNDSRVASPKPPSNSSDRSAALLSKRSISPANKVQKSKWASKRKLRHRNATARFDVCASDVQLDDPVFVRETGKSVETPVRLVLRIENGVSLIGASKRKLRHRNATARFDVCASDVQLDDPVFVRETGKSVETPVRLVLRIENGVSLIIMNQCHVHVDFKAYRQHLRLNLGKLEQPSHQCHVHVDFKAYRQHLRLNLGVNVKVNDDLKSLDHVTTKRGPSPPDPNSECPPDMFAIYEQNSPSLQQLLLPRHELLSDDVYGTNAKKIVIKDDRQKSGTSAFPGTAKGVSGFPGTAKGVSGYDRHAKGVSGFPGTAKGVSGFPGTAKGVSGVPGTAKGVSTVVGTAKGVSELRRGTTNRVSGEFGTAAKPRYACPKVRQRRVQSEECVVYLAPQKKILDCDLKPGETVPKLPIKYVL</sequence>
<reference evidence="4" key="1">
    <citation type="submission" date="2025-08" db="UniProtKB">
        <authorList>
            <consortium name="RefSeq"/>
        </authorList>
    </citation>
    <scope>IDENTIFICATION</scope>
</reference>
<dbReference type="RefSeq" id="XP_026683174.1">
    <property type="nucleotide sequence ID" value="XM_026827373.1"/>
</dbReference>
<evidence type="ECO:0000256" key="1">
    <source>
        <dbReference type="SAM" id="MobiDB-lite"/>
    </source>
</evidence>
<dbReference type="Proteomes" id="UP000079169">
    <property type="component" value="Unplaced"/>
</dbReference>
<name>A0A3Q0J3V7_DIACI</name>
<dbReference type="InterPro" id="IPR029281">
    <property type="entry name" value="FAM194_C"/>
</dbReference>
<dbReference type="AlphaFoldDB" id="A0A3Q0J3V7"/>